<keyword evidence="3" id="KW-1185">Reference proteome</keyword>
<organism evidence="2 3">
    <name type="scientific">Caulobacter phage CcrPW</name>
    <dbReference type="NCBI Taxonomy" id="2283271"/>
    <lineage>
        <taxon>Viruses</taxon>
        <taxon>Duplodnaviria</taxon>
        <taxon>Heunggongvirae</taxon>
        <taxon>Uroviricota</taxon>
        <taxon>Caudoviricetes</taxon>
        <taxon>Jeanschmidtviridae</taxon>
        <taxon>Colossusvirus</taxon>
        <taxon>Colossusvirus PW</taxon>
    </lineage>
</organism>
<evidence type="ECO:0000313" key="3">
    <source>
        <dbReference type="Proteomes" id="UP000259026"/>
    </source>
</evidence>
<dbReference type="Proteomes" id="UP000259026">
    <property type="component" value="Segment"/>
</dbReference>
<name>A0A385EB45_9CAUD</name>
<accession>A0A385EB45</accession>
<protein>
    <submittedName>
        <fullName evidence="2">Uncharacterized protein</fullName>
    </submittedName>
</protein>
<sequence length="282" mass="30386">MTSQLCIADENAALDFLARAVPALCDAGIMPPTLDILDSLAANPNAYGLSRVPALAPLAAEWAGPYQTQANDGEGPTTVRALIVAALGADESGNFDIGFRTYAVNDSEHWNLAGTPLEGVPAYSLYLIREGEQTYMCSLTPSSYAYGIQNVFLYPDQDGLPAVNEYGQTAVEAYMDAENPEYEGVEDTYFGYMGDRAAFDRREAEEGDVSERLSFDKSVFRVDLSTLDGFAASPANPRETTAFADFETLAAAFYKAACDSAWEDAKEYVSGNATEPRILTGC</sequence>
<reference evidence="3" key="1">
    <citation type="submission" date="2018-07" db="EMBL/GenBank/DDBJ databases">
        <title>Giant CbK-like Caulobacter bacteriophages have genetically divergent genomes.</title>
        <authorList>
            <person name="Wilson K.M."/>
            <person name="Ely B."/>
        </authorList>
    </citation>
    <scope>NUCLEOTIDE SEQUENCE [LARGE SCALE GENOMIC DNA]</scope>
</reference>
<dbReference type="EMBL" id="MH588545">
    <property type="protein sequence ID" value="AXQ68564.1"/>
    <property type="molecule type" value="Genomic_DNA"/>
</dbReference>
<evidence type="ECO:0000313" key="1">
    <source>
        <dbReference type="EMBL" id="AXQ68564.1"/>
    </source>
</evidence>
<proteinExistence type="predicted"/>
<reference evidence="2" key="2">
    <citation type="submission" date="2018-07" db="EMBL/GenBank/DDBJ databases">
        <authorList>
            <person name="Quirk P.G."/>
            <person name="Krulwich T.A."/>
        </authorList>
    </citation>
    <scope>NUCLEOTIDE SEQUENCE</scope>
</reference>
<gene>
    <name evidence="1" type="ORF">CcrPW_gp025</name>
    <name evidence="2" type="ORF">CcrPW_gp474</name>
</gene>
<evidence type="ECO:0000313" key="2">
    <source>
        <dbReference type="EMBL" id="AXQ69013.1"/>
    </source>
</evidence>
<reference evidence="2 3" key="3">
    <citation type="submission" date="2018-09" db="EMBL/GenBank/DDBJ databases">
        <title>Giant CbK-like Caulobacter bacteriophages have genetically divergent genomes.</title>
        <authorList>
            <person name="Wilson K."/>
            <person name="Ely B."/>
        </authorList>
    </citation>
    <scope>NUCLEOTIDE SEQUENCE [LARGE SCALE GENOMIC DNA]</scope>
</reference>
<dbReference type="EMBL" id="MH588545">
    <property type="protein sequence ID" value="AXQ69013.1"/>
    <property type="molecule type" value="Genomic_DNA"/>
</dbReference>